<protein>
    <submittedName>
        <fullName evidence="1">Uncharacterized protein</fullName>
    </submittedName>
</protein>
<keyword evidence="2" id="KW-1185">Reference proteome</keyword>
<comment type="caution">
    <text evidence="1">The sequence shown here is derived from an EMBL/GenBank/DDBJ whole genome shotgun (WGS) entry which is preliminary data.</text>
</comment>
<gene>
    <name evidence="1" type="ORF">SteCoe_7135</name>
</gene>
<dbReference type="EMBL" id="MPUH01000102">
    <property type="protein sequence ID" value="OMJ90439.1"/>
    <property type="molecule type" value="Genomic_DNA"/>
</dbReference>
<evidence type="ECO:0000313" key="2">
    <source>
        <dbReference type="Proteomes" id="UP000187209"/>
    </source>
</evidence>
<sequence length="108" mass="12748">MGVIYSGSTCCIREERKSILEMSFIENSFDEEFIRDSNYESPIPDEVFSYCSSPRKNNIFVIEEYSTDIEKVFEVNEEPCKNYPRRSSIKECTQNLLKNPNIYLKYTN</sequence>
<dbReference type="AlphaFoldDB" id="A0A1R2CN51"/>
<accession>A0A1R2CN51</accession>
<name>A0A1R2CN51_9CILI</name>
<organism evidence="1 2">
    <name type="scientific">Stentor coeruleus</name>
    <dbReference type="NCBI Taxonomy" id="5963"/>
    <lineage>
        <taxon>Eukaryota</taxon>
        <taxon>Sar</taxon>
        <taxon>Alveolata</taxon>
        <taxon>Ciliophora</taxon>
        <taxon>Postciliodesmatophora</taxon>
        <taxon>Heterotrichea</taxon>
        <taxon>Heterotrichida</taxon>
        <taxon>Stentoridae</taxon>
        <taxon>Stentor</taxon>
    </lineage>
</organism>
<reference evidence="1 2" key="1">
    <citation type="submission" date="2016-11" db="EMBL/GenBank/DDBJ databases">
        <title>The macronuclear genome of Stentor coeruleus: a giant cell with tiny introns.</title>
        <authorList>
            <person name="Slabodnick M."/>
            <person name="Ruby J.G."/>
            <person name="Reiff S.B."/>
            <person name="Swart E.C."/>
            <person name="Gosai S."/>
            <person name="Prabakaran S."/>
            <person name="Witkowska E."/>
            <person name="Larue G.E."/>
            <person name="Fisher S."/>
            <person name="Freeman R.M."/>
            <person name="Gunawardena J."/>
            <person name="Chu W."/>
            <person name="Stover N.A."/>
            <person name="Gregory B.D."/>
            <person name="Nowacki M."/>
            <person name="Derisi J."/>
            <person name="Roy S.W."/>
            <person name="Marshall W.F."/>
            <person name="Sood P."/>
        </authorList>
    </citation>
    <scope>NUCLEOTIDE SEQUENCE [LARGE SCALE GENOMIC DNA]</scope>
    <source>
        <strain evidence="1">WM001</strain>
    </source>
</reference>
<dbReference type="Proteomes" id="UP000187209">
    <property type="component" value="Unassembled WGS sequence"/>
</dbReference>
<proteinExistence type="predicted"/>
<evidence type="ECO:0000313" key="1">
    <source>
        <dbReference type="EMBL" id="OMJ90439.1"/>
    </source>
</evidence>